<feature type="signal peptide" evidence="1">
    <location>
        <begin position="1"/>
        <end position="20"/>
    </location>
</feature>
<evidence type="ECO:0000313" key="2">
    <source>
        <dbReference type="EMBL" id="PIP19430.1"/>
    </source>
</evidence>
<name>A0A2G9YJK9_9BACT</name>
<sequence length="179" mass="19989">MNIVRTLVSLCLSLSLVGCSSVQIVKNGDNINLAKLQKNSSAYIIVAKNGSHQGKVYDGTGRIVTEIIFSELSKHLEFVKTSVFVKDFKEGLDKARKQGFTYVIYPEILDWQYTGGIVWTPSPTQRAELKISVFNTQTGNLIDSVVIKVNGLSPWIWAVDAPTHTFLYKPIEQYISSLF</sequence>
<evidence type="ECO:0000256" key="1">
    <source>
        <dbReference type="SAM" id="SignalP"/>
    </source>
</evidence>
<proteinExistence type="predicted"/>
<dbReference type="Proteomes" id="UP000231292">
    <property type="component" value="Unassembled WGS sequence"/>
</dbReference>
<gene>
    <name evidence="2" type="ORF">COX41_02920</name>
</gene>
<accession>A0A2G9YJK9</accession>
<dbReference type="AlphaFoldDB" id="A0A2G9YJK9"/>
<evidence type="ECO:0000313" key="3">
    <source>
        <dbReference type="Proteomes" id="UP000231292"/>
    </source>
</evidence>
<dbReference type="InterPro" id="IPR032248">
    <property type="entry name" value="DUF4823"/>
</dbReference>
<protein>
    <recommendedName>
        <fullName evidence="4">DUF4823 domain-containing protein</fullName>
    </recommendedName>
</protein>
<feature type="chain" id="PRO_5013836382" description="DUF4823 domain-containing protein" evidence="1">
    <location>
        <begin position="21"/>
        <end position="179"/>
    </location>
</feature>
<dbReference type="PROSITE" id="PS51257">
    <property type="entry name" value="PROKAR_LIPOPROTEIN"/>
    <property type="match status" value="1"/>
</dbReference>
<organism evidence="2 3">
    <name type="scientific">Candidatus Sherwoodlollariibacterium unditelluris</name>
    <dbReference type="NCBI Taxonomy" id="1974757"/>
    <lineage>
        <taxon>Bacteria</taxon>
        <taxon>Pseudomonadati</taxon>
        <taxon>Candidatus Omnitrophota</taxon>
        <taxon>Candidatus Sherwoodlollariibacterium</taxon>
    </lineage>
</organism>
<reference evidence="2 3" key="1">
    <citation type="submission" date="2017-09" db="EMBL/GenBank/DDBJ databases">
        <title>Depth-based differentiation of microbial function through sediment-hosted aquifers and enrichment of novel symbionts in the deep terrestrial subsurface.</title>
        <authorList>
            <person name="Probst A.J."/>
            <person name="Ladd B."/>
            <person name="Jarett J.K."/>
            <person name="Geller-Mcgrath D.E."/>
            <person name="Sieber C.M."/>
            <person name="Emerson J.B."/>
            <person name="Anantharaman K."/>
            <person name="Thomas B.C."/>
            <person name="Malmstrom R."/>
            <person name="Stieglmeier M."/>
            <person name="Klingl A."/>
            <person name="Woyke T."/>
            <person name="Ryan C.M."/>
            <person name="Banfield J.F."/>
        </authorList>
    </citation>
    <scope>NUCLEOTIDE SEQUENCE [LARGE SCALE GENOMIC DNA]</scope>
    <source>
        <strain evidence="2">CG23_combo_of_CG06-09_8_20_14_all_41_10</strain>
    </source>
</reference>
<evidence type="ECO:0008006" key="4">
    <source>
        <dbReference type="Google" id="ProtNLM"/>
    </source>
</evidence>
<comment type="caution">
    <text evidence="2">The sequence shown here is derived from an EMBL/GenBank/DDBJ whole genome shotgun (WGS) entry which is preliminary data.</text>
</comment>
<keyword evidence="1" id="KW-0732">Signal</keyword>
<dbReference type="EMBL" id="PCRK01000065">
    <property type="protein sequence ID" value="PIP19430.1"/>
    <property type="molecule type" value="Genomic_DNA"/>
</dbReference>
<dbReference type="Pfam" id="PF16105">
    <property type="entry name" value="DUF4823"/>
    <property type="match status" value="1"/>
</dbReference>